<feature type="transmembrane region" description="Helical" evidence="2">
    <location>
        <begin position="52"/>
        <end position="71"/>
    </location>
</feature>
<keyword evidence="2" id="KW-0472">Membrane</keyword>
<proteinExistence type="predicted"/>
<sequence>MDATFGDQHLERVYQQSLLLHSRAHLLHLQCLWAAYYLFIALIHLLRFDFMLIINAISATVCIILQAFLFLKPTVIRYVLYGTVQLLATTTIALLPYGYSALLPISSVIFTIYALIPMRIIYSSIICAALSVLQLLALIFLAQIPLTMSQVTFTLTYLLVFSSDNFIVLKETKKNKLVEFMTNRIMNKKKDRERESEKEEKEMREVKK</sequence>
<evidence type="ECO:0000256" key="1">
    <source>
        <dbReference type="SAM" id="MobiDB-lite"/>
    </source>
</evidence>
<evidence type="ECO:0000313" key="3">
    <source>
        <dbReference type="Proteomes" id="UP000050640"/>
    </source>
</evidence>
<organism evidence="3 4">
    <name type="scientific">Elaeophora elaphi</name>
    <dbReference type="NCBI Taxonomy" id="1147741"/>
    <lineage>
        <taxon>Eukaryota</taxon>
        <taxon>Metazoa</taxon>
        <taxon>Ecdysozoa</taxon>
        <taxon>Nematoda</taxon>
        <taxon>Chromadorea</taxon>
        <taxon>Rhabditida</taxon>
        <taxon>Spirurina</taxon>
        <taxon>Spiruromorpha</taxon>
        <taxon>Filarioidea</taxon>
        <taxon>Onchocercidae</taxon>
        <taxon>Elaeophora</taxon>
    </lineage>
</organism>
<keyword evidence="3" id="KW-1185">Reference proteome</keyword>
<feature type="transmembrane region" description="Helical" evidence="2">
    <location>
        <begin position="26"/>
        <end position="46"/>
    </location>
</feature>
<dbReference type="WBParaSite" id="EEL_0001061601-mRNA-1">
    <property type="protein sequence ID" value="EEL_0001061601-mRNA-1"/>
    <property type="gene ID" value="EEL_0001061601"/>
</dbReference>
<accession>A0A0R3S744</accession>
<dbReference type="Proteomes" id="UP000050640">
    <property type="component" value="Unplaced"/>
</dbReference>
<evidence type="ECO:0000256" key="2">
    <source>
        <dbReference type="SAM" id="Phobius"/>
    </source>
</evidence>
<name>A0A0R3S744_9BILA</name>
<feature type="transmembrane region" description="Helical" evidence="2">
    <location>
        <begin position="150"/>
        <end position="169"/>
    </location>
</feature>
<keyword evidence="2" id="KW-0812">Transmembrane</keyword>
<feature type="transmembrane region" description="Helical" evidence="2">
    <location>
        <begin position="125"/>
        <end position="144"/>
    </location>
</feature>
<reference evidence="4" key="1">
    <citation type="submission" date="2017-02" db="UniProtKB">
        <authorList>
            <consortium name="WormBaseParasite"/>
        </authorList>
    </citation>
    <scope>IDENTIFICATION</scope>
</reference>
<keyword evidence="2" id="KW-1133">Transmembrane helix</keyword>
<protein>
    <submittedName>
        <fullName evidence="4">Phosphatidylinositol N-acetylglucosaminyltransferase subunit C</fullName>
    </submittedName>
</protein>
<feature type="transmembrane region" description="Helical" evidence="2">
    <location>
        <begin position="101"/>
        <end position="118"/>
    </location>
</feature>
<evidence type="ECO:0000313" key="4">
    <source>
        <dbReference type="WBParaSite" id="EEL_0001061601-mRNA-1"/>
    </source>
</evidence>
<feature type="region of interest" description="Disordered" evidence="1">
    <location>
        <begin position="189"/>
        <end position="208"/>
    </location>
</feature>
<dbReference type="AlphaFoldDB" id="A0A0R3S744"/>